<evidence type="ECO:0000313" key="1">
    <source>
        <dbReference type="EMBL" id="SGZ08333.1"/>
    </source>
</evidence>
<organism evidence="1 2">
    <name type="scientific">Microbotryum silenes-dioicae</name>
    <dbReference type="NCBI Taxonomy" id="796604"/>
    <lineage>
        <taxon>Eukaryota</taxon>
        <taxon>Fungi</taxon>
        <taxon>Dikarya</taxon>
        <taxon>Basidiomycota</taxon>
        <taxon>Pucciniomycotina</taxon>
        <taxon>Microbotryomycetes</taxon>
        <taxon>Microbotryales</taxon>
        <taxon>Microbotryaceae</taxon>
        <taxon>Microbotryum</taxon>
    </lineage>
</organism>
<keyword evidence="2" id="KW-1185">Reference proteome</keyword>
<dbReference type="EMBL" id="FQNC01000069">
    <property type="protein sequence ID" value="SGZ08333.1"/>
    <property type="molecule type" value="Genomic_DNA"/>
</dbReference>
<evidence type="ECO:0000313" key="2">
    <source>
        <dbReference type="Proteomes" id="UP000249464"/>
    </source>
</evidence>
<name>A0A2X0MLP2_9BASI</name>
<reference evidence="1 2" key="1">
    <citation type="submission" date="2016-11" db="EMBL/GenBank/DDBJ databases">
        <authorList>
            <person name="Jaros S."/>
            <person name="Januszkiewicz K."/>
            <person name="Wedrychowicz H."/>
        </authorList>
    </citation>
    <scope>NUCLEOTIDE SEQUENCE [LARGE SCALE GENOMIC DNA]</scope>
</reference>
<dbReference type="AlphaFoldDB" id="A0A2X0MLP2"/>
<dbReference type="Proteomes" id="UP000249464">
    <property type="component" value="Unassembled WGS sequence"/>
</dbReference>
<proteinExistence type="predicted"/>
<protein>
    <submittedName>
        <fullName evidence="1">BQ5605_C030g10787 protein</fullName>
    </submittedName>
</protein>
<sequence>MWKADAVRVSSGGCAEASGHTALFRTYLGRSLNTTQTGFLTFPTLVEHICRRTKW</sequence>
<gene>
    <name evidence="1" type="primary">BQ5605_C030g10787</name>
    <name evidence="1" type="ORF">BQ5605_C030G10787</name>
</gene>
<accession>A0A2X0MLP2</accession>